<dbReference type="FunFam" id="2.20.100.10:FF:000002">
    <property type="entry name" value="Unc-5 netrin receptor C"/>
    <property type="match status" value="1"/>
</dbReference>
<sequence length="110" mass="12392">HGGWSQWTEWSTCLPACQQKRQRTCTSPTPHNGGRDCSGDHVMTQSCTGGNCRIAVIVGLILIMVIVAMAICCYYKAKRDKRNNKRTNLPIELQLPTGQFELHRASNLYR</sequence>
<evidence type="ECO:0000256" key="3">
    <source>
        <dbReference type="SAM" id="Phobius"/>
    </source>
</evidence>
<feature type="non-terminal residue" evidence="4">
    <location>
        <position position="1"/>
    </location>
</feature>
<keyword evidence="1" id="KW-0677">Repeat</keyword>
<evidence type="ECO:0000256" key="1">
    <source>
        <dbReference type="ARBA" id="ARBA00022737"/>
    </source>
</evidence>
<keyword evidence="3" id="KW-1133">Transmembrane helix</keyword>
<dbReference type="Proteomes" id="UP001497623">
    <property type="component" value="Unassembled WGS sequence"/>
</dbReference>
<dbReference type="Pfam" id="PF07204">
    <property type="entry name" value="Orthoreo_P10"/>
    <property type="match status" value="1"/>
</dbReference>
<name>A0AAV2PSM8_MEGNR</name>
<keyword evidence="3" id="KW-0472">Membrane</keyword>
<reference evidence="4 5" key="1">
    <citation type="submission" date="2024-05" db="EMBL/GenBank/DDBJ databases">
        <authorList>
            <person name="Wallberg A."/>
        </authorList>
    </citation>
    <scope>NUCLEOTIDE SEQUENCE [LARGE SCALE GENOMIC DNA]</scope>
</reference>
<dbReference type="SMART" id="SM00209">
    <property type="entry name" value="TSP1"/>
    <property type="match status" value="1"/>
</dbReference>
<feature type="non-terminal residue" evidence="4">
    <location>
        <position position="110"/>
    </location>
</feature>
<evidence type="ECO:0000256" key="2">
    <source>
        <dbReference type="ARBA" id="ARBA00023157"/>
    </source>
</evidence>
<keyword evidence="3" id="KW-0812">Transmembrane</keyword>
<dbReference type="PANTHER" id="PTHR22906">
    <property type="entry name" value="PROPERDIN"/>
    <property type="match status" value="1"/>
</dbReference>
<evidence type="ECO:0000313" key="4">
    <source>
        <dbReference type="EMBL" id="CAL4063684.1"/>
    </source>
</evidence>
<organism evidence="4 5">
    <name type="scientific">Meganyctiphanes norvegica</name>
    <name type="common">Northern krill</name>
    <name type="synonym">Thysanopoda norvegica</name>
    <dbReference type="NCBI Taxonomy" id="48144"/>
    <lineage>
        <taxon>Eukaryota</taxon>
        <taxon>Metazoa</taxon>
        <taxon>Ecdysozoa</taxon>
        <taxon>Arthropoda</taxon>
        <taxon>Crustacea</taxon>
        <taxon>Multicrustacea</taxon>
        <taxon>Malacostraca</taxon>
        <taxon>Eumalacostraca</taxon>
        <taxon>Eucarida</taxon>
        <taxon>Euphausiacea</taxon>
        <taxon>Euphausiidae</taxon>
        <taxon>Meganyctiphanes</taxon>
    </lineage>
</organism>
<comment type="caution">
    <text evidence="4">The sequence shown here is derived from an EMBL/GenBank/DDBJ whole genome shotgun (WGS) entry which is preliminary data.</text>
</comment>
<protein>
    <submittedName>
        <fullName evidence="4">Uncharacterized protein</fullName>
    </submittedName>
</protein>
<dbReference type="InterPro" id="IPR036383">
    <property type="entry name" value="TSP1_rpt_sf"/>
</dbReference>
<proteinExistence type="predicted"/>
<keyword evidence="5" id="KW-1185">Reference proteome</keyword>
<dbReference type="PRINTS" id="PR01705">
    <property type="entry name" value="TSP1REPEAT"/>
</dbReference>
<feature type="transmembrane region" description="Helical" evidence="3">
    <location>
        <begin position="54"/>
        <end position="75"/>
    </location>
</feature>
<dbReference type="AlphaFoldDB" id="A0AAV2PSM8"/>
<dbReference type="SUPFAM" id="SSF82895">
    <property type="entry name" value="TSP-1 type 1 repeat"/>
    <property type="match status" value="1"/>
</dbReference>
<dbReference type="EMBL" id="CAXKWB010001223">
    <property type="protein sequence ID" value="CAL4063684.1"/>
    <property type="molecule type" value="Genomic_DNA"/>
</dbReference>
<accession>A0AAV2PSM8</accession>
<dbReference type="PROSITE" id="PS50092">
    <property type="entry name" value="TSP1"/>
    <property type="match status" value="1"/>
</dbReference>
<dbReference type="InterPro" id="IPR052065">
    <property type="entry name" value="Compl_asym_regulator"/>
</dbReference>
<dbReference type="Gene3D" id="2.20.100.10">
    <property type="entry name" value="Thrombospondin type-1 (TSP1) repeat"/>
    <property type="match status" value="1"/>
</dbReference>
<dbReference type="PANTHER" id="PTHR22906:SF21">
    <property type="entry name" value="SEMA DOMAIN-CONTAINING PROTEIN"/>
    <property type="match status" value="1"/>
</dbReference>
<keyword evidence="2" id="KW-1015">Disulfide bond</keyword>
<dbReference type="InterPro" id="IPR009854">
    <property type="entry name" value="Orthoreo_P10"/>
</dbReference>
<evidence type="ECO:0000313" key="5">
    <source>
        <dbReference type="Proteomes" id="UP001497623"/>
    </source>
</evidence>
<gene>
    <name evidence="4" type="ORF">MNOR_LOCUS3539</name>
</gene>
<dbReference type="InterPro" id="IPR000884">
    <property type="entry name" value="TSP1_rpt"/>
</dbReference>